<accession>A0AAW0E6Y4</accession>
<comment type="caution">
    <text evidence="2">The sequence shown here is derived from an EMBL/GenBank/DDBJ whole genome shotgun (WGS) entry which is preliminary data.</text>
</comment>
<reference evidence="2 3" key="1">
    <citation type="submission" date="2024-01" db="EMBL/GenBank/DDBJ databases">
        <title>A draft genome for a cacao thread blight-causing isolate of Paramarasmius palmivorus.</title>
        <authorList>
            <person name="Baruah I.K."/>
            <person name="Bukari Y."/>
            <person name="Amoako-Attah I."/>
            <person name="Meinhardt L.W."/>
            <person name="Bailey B.A."/>
            <person name="Cohen S.P."/>
        </authorList>
    </citation>
    <scope>NUCLEOTIDE SEQUENCE [LARGE SCALE GENOMIC DNA]</scope>
    <source>
        <strain evidence="2 3">GH-12</strain>
    </source>
</reference>
<gene>
    <name evidence="2" type="ORF">VNI00_000462</name>
</gene>
<feature type="region of interest" description="Disordered" evidence="1">
    <location>
        <begin position="68"/>
        <end position="89"/>
    </location>
</feature>
<dbReference type="InterPro" id="IPR041078">
    <property type="entry name" value="Plavaka"/>
</dbReference>
<organism evidence="2 3">
    <name type="scientific">Paramarasmius palmivorus</name>
    <dbReference type="NCBI Taxonomy" id="297713"/>
    <lineage>
        <taxon>Eukaryota</taxon>
        <taxon>Fungi</taxon>
        <taxon>Dikarya</taxon>
        <taxon>Basidiomycota</taxon>
        <taxon>Agaricomycotina</taxon>
        <taxon>Agaricomycetes</taxon>
        <taxon>Agaricomycetidae</taxon>
        <taxon>Agaricales</taxon>
        <taxon>Marasmiineae</taxon>
        <taxon>Marasmiaceae</taxon>
        <taxon>Paramarasmius</taxon>
    </lineage>
</organism>
<feature type="compositionally biased region" description="Acidic residues" evidence="1">
    <location>
        <begin position="70"/>
        <end position="86"/>
    </location>
</feature>
<evidence type="ECO:0000313" key="2">
    <source>
        <dbReference type="EMBL" id="KAK7060730.1"/>
    </source>
</evidence>
<dbReference type="EMBL" id="JAYKXP010000002">
    <property type="protein sequence ID" value="KAK7060730.1"/>
    <property type="molecule type" value="Genomic_DNA"/>
</dbReference>
<dbReference type="Pfam" id="PF18759">
    <property type="entry name" value="Plavaka"/>
    <property type="match status" value="1"/>
</dbReference>
<name>A0AAW0E6Y4_9AGAR</name>
<proteinExistence type="predicted"/>
<protein>
    <submittedName>
        <fullName evidence="2">Uncharacterized protein</fullName>
    </submittedName>
</protein>
<keyword evidence="3" id="KW-1185">Reference proteome</keyword>
<feature type="region of interest" description="Disordered" evidence="1">
    <location>
        <begin position="151"/>
        <end position="171"/>
    </location>
</feature>
<sequence>MFYDLLSRSTRSIPIAYTTLPVELHPYMTFTCVACNTKNLSYTGYKFHLRFSQNPGCQQLYSQLQSYVPDDSDSDYSDTGDEDDDGFNAATPFEGDYFGETYTLEDFGLSDVDVEDDEALGNGNGEGEEVQLLPQVESDDEEAVEQVLLENTWEPPRAAPSSVRYPDIDGDMDAEDVPRTAREVLEEQMRNSIFVESFPSVIAGAPIHQHRQNIDAHYQQSVNMSEENPYAPFNSKLDWEVARWAKLRGPGAVAFTELLQIEGFCERLGLSFATSNQLNDLVDSLPGGRPKFHRQELVIYGQVVEFFYRDIQDCIKALWADPDFTPFLVFVPEKHFRDATRTIRLYHDMHTGDWWWDTQVEFESQHPGATIVPIIISSDKTQVTLFRNKTAYPVYMTIGNLPKSIRRKPSRQGQILVAYLPTAKLNNIKVKASYRRVLANLFHTCMTFILAPLVELGERGMKLVSGDGAVRRGHPVYAVFVGDYPEQLLVACLKNGECPAGVIDKDQLGNPDVECVPRDTPSIIKALNTVSQGYDVFYQSCQDVGIKPVQNVFWQNLPHVDIFRSITPDVLHQLHQGVIKHVFSWLKQIFPADEIDARCRRLPPNHNLRLFPNGITHLSRITGTEHAQLSKFILGIIIDIPLPNGLSSQRLIRAVRAILDFLYLAQYPIHSTQTLESLEFAHRRFHENKSIFADLGIQKQFKIPKLHFCRHYSDLIKRFGTTDNYSTEYTERLHIDTTKEAYAATNHKDEYTQMTAWVERKENVMCHERYIQRRLAGTEGYSTFNSSASLKHPPTLIPNRRLQMAMHPSANSVPFDKLVYDYGATDFEYTLGEYVAQAQAPDRRLTAATLRSATQRVLEFVPFSKVPVFHRIKFTESDPYSVTKSEEFVADSVHVEPKRKDKRGREIPGRFDTVLVRVKHENSGIRDFRVAQVRCVFSLPKAALKEWFPSSLIQPAKYLAYVDWFTPFKTAPEANHLMYKVSHAFRSDGARAASVVAVDSIVRSVHLIPKFGPVAPQDWNSSNVLEICDTFFVNDFLDRSSYASMY</sequence>
<evidence type="ECO:0000256" key="1">
    <source>
        <dbReference type="SAM" id="MobiDB-lite"/>
    </source>
</evidence>
<evidence type="ECO:0000313" key="3">
    <source>
        <dbReference type="Proteomes" id="UP001383192"/>
    </source>
</evidence>
<dbReference type="Proteomes" id="UP001383192">
    <property type="component" value="Unassembled WGS sequence"/>
</dbReference>
<dbReference type="AlphaFoldDB" id="A0AAW0E6Y4"/>